<dbReference type="OrthoDB" id="5953876at2759"/>
<evidence type="ECO:0000256" key="6">
    <source>
        <dbReference type="ARBA" id="ARBA00023136"/>
    </source>
</evidence>
<dbReference type="InterPro" id="IPR013099">
    <property type="entry name" value="K_chnl_dom"/>
</dbReference>
<evidence type="ECO:0000313" key="12">
    <source>
        <dbReference type="Proteomes" id="UP000594262"/>
    </source>
</evidence>
<accession>A0A7M5X1Q7</accession>
<comment type="subcellular location">
    <subcellularLocation>
        <location evidence="1">Membrane</location>
        <topology evidence="1">Multi-pass membrane protein</topology>
    </subcellularLocation>
</comment>
<evidence type="ECO:0000259" key="10">
    <source>
        <dbReference type="Pfam" id="PF07885"/>
    </source>
</evidence>
<dbReference type="Gene3D" id="1.10.287.70">
    <property type="match status" value="1"/>
</dbReference>
<feature type="transmembrane region" description="Helical" evidence="8">
    <location>
        <begin position="269"/>
        <end position="292"/>
    </location>
</feature>
<dbReference type="EnsemblMetazoa" id="CLYHEMT015816.1">
    <property type="protein sequence ID" value="CLYHEMP015816.1"/>
    <property type="gene ID" value="CLYHEMG015816"/>
</dbReference>
<feature type="signal peptide" evidence="9">
    <location>
        <begin position="1"/>
        <end position="20"/>
    </location>
</feature>
<keyword evidence="6 8" id="KW-0472">Membrane</keyword>
<dbReference type="GO" id="GO:0008076">
    <property type="term" value="C:voltage-gated potassium channel complex"/>
    <property type="evidence" value="ECO:0007669"/>
    <property type="project" value="InterPro"/>
</dbReference>
<name>A0A7M5X1Q7_9CNID</name>
<sequence length="552" mass="63008">MSRLVIVLQITLLFYTRVEALIKWRVPSSLANEKIEIKMNYMKNSKTLFKEFPHQEKYDAHVQTLKNHTLDEKCEQGLDFGVGFQMTQPYSNVHFDGKTLTLSGIMPHAIREIMGYCCPKSNVTYGHQFLSIKAIEDHYSDDPELDLSFPLYGLEGKHSTQFKDYPFLPIVTAPRVLLLVPDKLFQELNSRTQVLLRTIWNTWPMLIFIIVSAMLSGLTVWCLDKKKNSDEFPPTFFSGAWEGVWWAFVTMTTVGYGDRSPKSPYARAFCIMWILLGIVLISLFTGLITAALSVSTTPVFNIAGAKIGAVRGSAEFQLAVGLNAEAKAYMNHFQLFTNLTEDRHLHGALMDNFILTTNTDFLDKTKLRIDREFEHPVTYGVVMKREGSTNTEKCFRKYLRRHPDKLFEIIAKELKPIKNPTDDTRLEVQAAEELDFYQEVVFKRVVYTEIGLLVCALLAGVVWEFFVRNKDSAAYRLIGRIRGKPKFAKAPEFDLAGGNKLMNNGRHGSLDAEEVAYGNNNKGLDNLIEEYNAYHTKWIERVKQISTNGISQ</sequence>
<evidence type="ECO:0000256" key="8">
    <source>
        <dbReference type="SAM" id="Phobius"/>
    </source>
</evidence>
<feature type="domain" description="Potassium channel" evidence="10">
    <location>
        <begin position="238"/>
        <end position="292"/>
    </location>
</feature>
<dbReference type="PANTHER" id="PTHR11537:SF252">
    <property type="entry name" value="POTASSIUM VOLTAGE-GATED CHANNEL PROTEIN SHAW"/>
    <property type="match status" value="1"/>
</dbReference>
<organism evidence="11 12">
    <name type="scientific">Clytia hemisphaerica</name>
    <dbReference type="NCBI Taxonomy" id="252671"/>
    <lineage>
        <taxon>Eukaryota</taxon>
        <taxon>Metazoa</taxon>
        <taxon>Cnidaria</taxon>
        <taxon>Hydrozoa</taxon>
        <taxon>Hydroidolina</taxon>
        <taxon>Leptothecata</taxon>
        <taxon>Obeliida</taxon>
        <taxon>Clytiidae</taxon>
        <taxon>Clytia</taxon>
    </lineage>
</organism>
<evidence type="ECO:0000256" key="9">
    <source>
        <dbReference type="SAM" id="SignalP"/>
    </source>
</evidence>
<dbReference type="Pfam" id="PF07885">
    <property type="entry name" value="Ion_trans_2"/>
    <property type="match status" value="1"/>
</dbReference>
<dbReference type="Proteomes" id="UP000594262">
    <property type="component" value="Unplaced"/>
</dbReference>
<keyword evidence="9" id="KW-0732">Signal</keyword>
<dbReference type="RefSeq" id="XP_066934219.1">
    <property type="nucleotide sequence ID" value="XM_067078118.1"/>
</dbReference>
<reference evidence="11" key="1">
    <citation type="submission" date="2021-01" db="UniProtKB">
        <authorList>
            <consortium name="EnsemblMetazoa"/>
        </authorList>
    </citation>
    <scope>IDENTIFICATION</scope>
</reference>
<keyword evidence="12" id="KW-1185">Reference proteome</keyword>
<feature type="transmembrane region" description="Helical" evidence="8">
    <location>
        <begin position="445"/>
        <end position="467"/>
    </location>
</feature>
<keyword evidence="4 8" id="KW-1133">Transmembrane helix</keyword>
<keyword evidence="5" id="KW-0406">Ion transport</keyword>
<evidence type="ECO:0000313" key="11">
    <source>
        <dbReference type="EnsemblMetazoa" id="CLYHEMP015816.1"/>
    </source>
</evidence>
<feature type="transmembrane region" description="Helical" evidence="8">
    <location>
        <begin position="203"/>
        <end position="223"/>
    </location>
</feature>
<feature type="chain" id="PRO_5029558312" description="Potassium channel domain-containing protein" evidence="9">
    <location>
        <begin position="21"/>
        <end position="552"/>
    </location>
</feature>
<dbReference type="AlphaFoldDB" id="A0A7M5X1Q7"/>
<evidence type="ECO:0000256" key="3">
    <source>
        <dbReference type="ARBA" id="ARBA00022692"/>
    </source>
</evidence>
<dbReference type="GO" id="GO:0001508">
    <property type="term" value="P:action potential"/>
    <property type="evidence" value="ECO:0007669"/>
    <property type="project" value="TreeGrafter"/>
</dbReference>
<evidence type="ECO:0000256" key="4">
    <source>
        <dbReference type="ARBA" id="ARBA00022989"/>
    </source>
</evidence>
<protein>
    <recommendedName>
        <fullName evidence="10">Potassium channel domain-containing protein</fullName>
    </recommendedName>
</protein>
<keyword evidence="7" id="KW-0407">Ion channel</keyword>
<evidence type="ECO:0000256" key="2">
    <source>
        <dbReference type="ARBA" id="ARBA00022448"/>
    </source>
</evidence>
<evidence type="ECO:0000256" key="7">
    <source>
        <dbReference type="ARBA" id="ARBA00023303"/>
    </source>
</evidence>
<evidence type="ECO:0000256" key="5">
    <source>
        <dbReference type="ARBA" id="ARBA00023065"/>
    </source>
</evidence>
<dbReference type="GO" id="GO:0005251">
    <property type="term" value="F:delayed rectifier potassium channel activity"/>
    <property type="evidence" value="ECO:0007669"/>
    <property type="project" value="TreeGrafter"/>
</dbReference>
<evidence type="ECO:0000256" key="1">
    <source>
        <dbReference type="ARBA" id="ARBA00004141"/>
    </source>
</evidence>
<dbReference type="InterPro" id="IPR028325">
    <property type="entry name" value="VG_K_chnl"/>
</dbReference>
<dbReference type="GeneID" id="136821876"/>
<proteinExistence type="predicted"/>
<dbReference type="PANTHER" id="PTHR11537">
    <property type="entry name" value="VOLTAGE-GATED POTASSIUM CHANNEL"/>
    <property type="match status" value="1"/>
</dbReference>
<keyword evidence="2" id="KW-0813">Transport</keyword>
<dbReference type="SUPFAM" id="SSF81324">
    <property type="entry name" value="Voltage-gated potassium channels"/>
    <property type="match status" value="1"/>
</dbReference>
<keyword evidence="3 8" id="KW-0812">Transmembrane</keyword>